<feature type="transmembrane region" description="Helical" evidence="1">
    <location>
        <begin position="63"/>
        <end position="86"/>
    </location>
</feature>
<feature type="transmembrane region" description="Helical" evidence="1">
    <location>
        <begin position="211"/>
        <end position="232"/>
    </location>
</feature>
<organism evidence="3">
    <name type="scientific">freshwater metagenome</name>
    <dbReference type="NCBI Taxonomy" id="449393"/>
    <lineage>
        <taxon>unclassified sequences</taxon>
        <taxon>metagenomes</taxon>
        <taxon>ecological metagenomes</taxon>
    </lineage>
</organism>
<keyword evidence="1" id="KW-0472">Membrane</keyword>
<evidence type="ECO:0000256" key="1">
    <source>
        <dbReference type="SAM" id="Phobius"/>
    </source>
</evidence>
<dbReference type="GO" id="GO:0080120">
    <property type="term" value="P:CAAX-box protein maturation"/>
    <property type="evidence" value="ECO:0007669"/>
    <property type="project" value="UniProtKB-ARBA"/>
</dbReference>
<dbReference type="Pfam" id="PF02517">
    <property type="entry name" value="Rce1-like"/>
    <property type="match status" value="1"/>
</dbReference>
<accession>A0A6J7CHS0</accession>
<protein>
    <submittedName>
        <fullName evidence="3">Unannotated protein</fullName>
    </submittedName>
</protein>
<sequence>MQETSLEHPELPAGVEPTPLAPRWPARRAPLALLTAIGASLACGLIVYLVAAATGVRTSPTPASVNLISTLLQDVCFIGGAMLIAAGTARPQLWHFGLRPTRLWPAVGWGALVWVGFLILTALWTVLMEQAFGITEQRQNILDDLGVRDGSTLLIATALLVCVMAPLAEEFLFRGFVFTALRSWRGIWPAAVITGIVFGGVHVLSSPAVFIVPLAIFGFGLCLLYVRTGSLYPCIAVHALNNSVAFGVTEGWSALGVVGLAAGAFATLALILTLARRLSSPAPDSAGRRPVHR</sequence>
<feature type="transmembrane region" description="Helical" evidence="1">
    <location>
        <begin position="187"/>
        <end position="204"/>
    </location>
</feature>
<dbReference type="PANTHER" id="PTHR43592">
    <property type="entry name" value="CAAX AMINO TERMINAL PROTEASE"/>
    <property type="match status" value="1"/>
</dbReference>
<dbReference type="PANTHER" id="PTHR43592:SF15">
    <property type="entry name" value="CAAX AMINO TERMINAL PROTEASE FAMILY PROTEIN"/>
    <property type="match status" value="1"/>
</dbReference>
<evidence type="ECO:0000313" key="3">
    <source>
        <dbReference type="EMBL" id="CAB4857962.1"/>
    </source>
</evidence>
<dbReference type="EMBL" id="CAFBLQ010000004">
    <property type="protein sequence ID" value="CAB4857962.1"/>
    <property type="molecule type" value="Genomic_DNA"/>
</dbReference>
<reference evidence="3" key="1">
    <citation type="submission" date="2020-05" db="EMBL/GenBank/DDBJ databases">
        <authorList>
            <person name="Chiriac C."/>
            <person name="Salcher M."/>
            <person name="Ghai R."/>
            <person name="Kavagutti S V."/>
        </authorList>
    </citation>
    <scope>NUCLEOTIDE SEQUENCE</scope>
</reference>
<dbReference type="AlphaFoldDB" id="A0A6J7CHS0"/>
<keyword evidence="1" id="KW-1133">Transmembrane helix</keyword>
<evidence type="ECO:0000259" key="2">
    <source>
        <dbReference type="Pfam" id="PF02517"/>
    </source>
</evidence>
<feature type="transmembrane region" description="Helical" evidence="1">
    <location>
        <begin position="29"/>
        <end position="51"/>
    </location>
</feature>
<dbReference type="InterPro" id="IPR003675">
    <property type="entry name" value="Rce1/LyrA-like_dom"/>
</dbReference>
<name>A0A6J7CHS0_9ZZZZ</name>
<gene>
    <name evidence="3" type="ORF">UFOPK3423_00077</name>
</gene>
<feature type="transmembrane region" description="Helical" evidence="1">
    <location>
        <begin position="252"/>
        <end position="275"/>
    </location>
</feature>
<dbReference type="GO" id="GO:0004175">
    <property type="term" value="F:endopeptidase activity"/>
    <property type="evidence" value="ECO:0007669"/>
    <property type="project" value="UniProtKB-ARBA"/>
</dbReference>
<feature type="transmembrane region" description="Helical" evidence="1">
    <location>
        <begin position="106"/>
        <end position="127"/>
    </location>
</feature>
<proteinExistence type="predicted"/>
<keyword evidence="1" id="KW-0812">Transmembrane</keyword>
<feature type="transmembrane region" description="Helical" evidence="1">
    <location>
        <begin position="147"/>
        <end position="167"/>
    </location>
</feature>
<feature type="domain" description="CAAX prenyl protease 2/Lysostaphin resistance protein A-like" evidence="2">
    <location>
        <begin position="154"/>
        <end position="243"/>
    </location>
</feature>